<evidence type="ECO:0000313" key="1">
    <source>
        <dbReference type="EMBL" id="SIS41418.1"/>
    </source>
</evidence>
<sequence length="58" mass="6137">MSVLVEVPLEVRALRWAQAVVRPAFLAAVAVRAVVLLLARSLPAPAAALRPPTLAQVQ</sequence>
<reference evidence="1 2" key="1">
    <citation type="submission" date="2017-01" db="EMBL/GenBank/DDBJ databases">
        <authorList>
            <person name="Mah S.A."/>
            <person name="Swanson W.J."/>
            <person name="Moy G.W."/>
            <person name="Vacquier V.D."/>
        </authorList>
    </citation>
    <scope>NUCLEOTIDE SEQUENCE [LARGE SCALE GENOMIC DNA]</scope>
    <source>
        <strain evidence="1 2">DSM 11589</strain>
    </source>
</reference>
<evidence type="ECO:0000313" key="2">
    <source>
        <dbReference type="Proteomes" id="UP000185678"/>
    </source>
</evidence>
<protein>
    <submittedName>
        <fullName evidence="1">Uncharacterized protein</fullName>
    </submittedName>
</protein>
<dbReference type="RefSeq" id="WP_245821233.1">
    <property type="nucleotide sequence ID" value="NZ_FTOA01000001.1"/>
</dbReference>
<dbReference type="EMBL" id="FTOA01000001">
    <property type="protein sequence ID" value="SIS41418.1"/>
    <property type="molecule type" value="Genomic_DNA"/>
</dbReference>
<dbReference type="Proteomes" id="UP000185678">
    <property type="component" value="Unassembled WGS sequence"/>
</dbReference>
<proteinExistence type="predicted"/>
<dbReference type="AlphaFoldDB" id="A0A1N7IWF7"/>
<organism evidence="1 2">
    <name type="scientific">Insolitispirillum peregrinum</name>
    <dbReference type="NCBI Taxonomy" id="80876"/>
    <lineage>
        <taxon>Bacteria</taxon>
        <taxon>Pseudomonadati</taxon>
        <taxon>Pseudomonadota</taxon>
        <taxon>Alphaproteobacteria</taxon>
        <taxon>Rhodospirillales</taxon>
        <taxon>Novispirillaceae</taxon>
        <taxon>Insolitispirillum</taxon>
    </lineage>
</organism>
<name>A0A1N7IWF7_9PROT</name>
<keyword evidence="2" id="KW-1185">Reference proteome</keyword>
<accession>A0A1N7IWF7</accession>
<gene>
    <name evidence="1" type="ORF">SAMN05421779_101686</name>
</gene>